<dbReference type="PRINTS" id="PR00390">
    <property type="entry name" value="PHPHLIPASEC"/>
</dbReference>
<dbReference type="EC" id="3.1.4.11" evidence="1"/>
<dbReference type="Proteomes" id="UP000694549">
    <property type="component" value="Unplaced"/>
</dbReference>
<name>A0A8B9VNH9_9AVES</name>
<dbReference type="GO" id="GO:0046488">
    <property type="term" value="P:phosphatidylinositol metabolic process"/>
    <property type="evidence" value="ECO:0007669"/>
    <property type="project" value="TreeGrafter"/>
</dbReference>
<organism evidence="4 5">
    <name type="scientific">Anas zonorhyncha</name>
    <name type="common">Eastern spot-billed duck</name>
    <dbReference type="NCBI Taxonomy" id="75864"/>
    <lineage>
        <taxon>Eukaryota</taxon>
        <taxon>Metazoa</taxon>
        <taxon>Chordata</taxon>
        <taxon>Craniata</taxon>
        <taxon>Vertebrata</taxon>
        <taxon>Euteleostomi</taxon>
        <taxon>Archelosauria</taxon>
        <taxon>Archosauria</taxon>
        <taxon>Dinosauria</taxon>
        <taxon>Saurischia</taxon>
        <taxon>Theropoda</taxon>
        <taxon>Coelurosauria</taxon>
        <taxon>Aves</taxon>
        <taxon>Neognathae</taxon>
        <taxon>Galloanserae</taxon>
        <taxon>Anseriformes</taxon>
        <taxon>Anatidae</taxon>
        <taxon>Anatinae</taxon>
        <taxon>Anas</taxon>
    </lineage>
</organism>
<dbReference type="PANTHER" id="PTHR10336:SF173">
    <property type="entry name" value="1-PHOSPHATIDYLINOSITOL 4,5-BISPHOSPHATE PHOSPHODIESTERASE GAMMA-1"/>
    <property type="match status" value="1"/>
</dbReference>
<dbReference type="PROSITE" id="PS50004">
    <property type="entry name" value="C2"/>
    <property type="match status" value="1"/>
</dbReference>
<proteinExistence type="predicted"/>
<keyword evidence="1" id="KW-0378">Hydrolase</keyword>
<dbReference type="Gene3D" id="2.60.40.150">
    <property type="entry name" value="C2 domain"/>
    <property type="match status" value="1"/>
</dbReference>
<sequence length="431" mass="47728">MSLNQSSEHILQQRVEVPFPIPLLLRSGPVLSSPWAASRCGCGGRAVPVPSAPCPWHPANALRAEEELHGRTVSEPGEEERSVRKGHVVVGVSGTEMCLCLGARALCSGAFPIASSSPGLSHVPGSLCALPPPRDRHREGLLPRYVLLPRDQGGEGQRLDSSNYDPLPMWICGSQLVALNFQTPDKPMQMNQALFMSSGQCGYVLQPTNMRDDIFDPFDKSTLRGVEPLSISIEVLGARHLPKNGRGIVCPFVEVEVSGAEYDNAKQKTEIVADNGLNPLWSPKQFHFQVSNPEFAFLRFVVYEEDMFSDENFLAQATFLVKGLKTGFRAVPLKNNYSENLELASLLVKIDIFPSKENGEINLFSASALRERAGDAASQLLASRGREGSFEVRYQQPFEDFRVSQEQLADHFESRERRVLRRTRVNGDNRL</sequence>
<dbReference type="GO" id="GO:0010634">
    <property type="term" value="P:positive regulation of epithelial cell migration"/>
    <property type="evidence" value="ECO:0007669"/>
    <property type="project" value="TreeGrafter"/>
</dbReference>
<accession>A0A8B9VNH9</accession>
<dbReference type="Pfam" id="PF00168">
    <property type="entry name" value="C2"/>
    <property type="match status" value="1"/>
</dbReference>
<comment type="catalytic activity">
    <reaction evidence="1">
        <text>a 1,2-diacyl-sn-glycero-3-phospho-(1D-myo-inositol-4,5-bisphosphate) + H2O = 1D-myo-inositol 1,4,5-trisphosphate + a 1,2-diacyl-sn-glycerol + H(+)</text>
        <dbReference type="Rhea" id="RHEA:33179"/>
        <dbReference type="ChEBI" id="CHEBI:15377"/>
        <dbReference type="ChEBI" id="CHEBI:15378"/>
        <dbReference type="ChEBI" id="CHEBI:17815"/>
        <dbReference type="ChEBI" id="CHEBI:58456"/>
        <dbReference type="ChEBI" id="CHEBI:203600"/>
        <dbReference type="EC" id="3.1.4.11"/>
    </reaction>
</comment>
<dbReference type="InterPro" id="IPR001192">
    <property type="entry name" value="PI-PLC_fam"/>
</dbReference>
<dbReference type="Ensembl" id="ENSAZOT00000025815.1">
    <property type="protein sequence ID" value="ENSAZOP00000024044.1"/>
    <property type="gene ID" value="ENSAZOG00000015355.1"/>
</dbReference>
<feature type="domain" description="C2" evidence="2">
    <location>
        <begin position="212"/>
        <end position="335"/>
    </location>
</feature>
<dbReference type="GO" id="GO:0004435">
    <property type="term" value="F:phosphatidylinositol-4,5-bisphosphate phospholipase C activity"/>
    <property type="evidence" value="ECO:0007669"/>
    <property type="project" value="UniProtKB-EC"/>
</dbReference>
<reference evidence="4" key="2">
    <citation type="submission" date="2025-09" db="UniProtKB">
        <authorList>
            <consortium name="Ensembl"/>
        </authorList>
    </citation>
    <scope>IDENTIFICATION</scope>
</reference>
<dbReference type="GO" id="GO:0051209">
    <property type="term" value="P:release of sequestered calcium ion into cytosol"/>
    <property type="evidence" value="ECO:0007669"/>
    <property type="project" value="TreeGrafter"/>
</dbReference>
<dbReference type="GO" id="GO:0032587">
    <property type="term" value="C:ruffle membrane"/>
    <property type="evidence" value="ECO:0007669"/>
    <property type="project" value="TreeGrafter"/>
</dbReference>
<keyword evidence="1" id="KW-0442">Lipid degradation</keyword>
<evidence type="ECO:0000313" key="5">
    <source>
        <dbReference type="Proteomes" id="UP000694549"/>
    </source>
</evidence>
<protein>
    <recommendedName>
        <fullName evidence="1">Phosphoinositide phospholipase C</fullName>
        <ecNumber evidence="1">3.1.4.11</ecNumber>
    </recommendedName>
</protein>
<dbReference type="InterPro" id="IPR001711">
    <property type="entry name" value="PLipase_C_Pinositol-sp_Y"/>
</dbReference>
<dbReference type="SUPFAM" id="SSF51695">
    <property type="entry name" value="PLC-like phosphodiesterases"/>
    <property type="match status" value="1"/>
</dbReference>
<dbReference type="GO" id="GO:0048015">
    <property type="term" value="P:phosphatidylinositol-mediated signaling"/>
    <property type="evidence" value="ECO:0007669"/>
    <property type="project" value="TreeGrafter"/>
</dbReference>
<feature type="domain" description="PI-PLC Y-box" evidence="3">
    <location>
        <begin position="155"/>
        <end position="211"/>
    </location>
</feature>
<keyword evidence="1" id="KW-0443">Lipid metabolism</keyword>
<dbReference type="SMART" id="SM00149">
    <property type="entry name" value="PLCYc"/>
    <property type="match status" value="1"/>
</dbReference>
<reference evidence="4" key="1">
    <citation type="submission" date="2025-08" db="UniProtKB">
        <authorList>
            <consortium name="Ensembl"/>
        </authorList>
    </citation>
    <scope>IDENTIFICATION</scope>
</reference>
<dbReference type="GO" id="GO:0016042">
    <property type="term" value="P:lipid catabolic process"/>
    <property type="evidence" value="ECO:0007669"/>
    <property type="project" value="UniProtKB-KW"/>
</dbReference>
<dbReference type="PROSITE" id="PS50008">
    <property type="entry name" value="PIPLC_Y_DOMAIN"/>
    <property type="match status" value="1"/>
</dbReference>
<dbReference type="Pfam" id="PF00387">
    <property type="entry name" value="PI-PLC-Y"/>
    <property type="match status" value="1"/>
</dbReference>
<dbReference type="InterPro" id="IPR017946">
    <property type="entry name" value="PLC-like_Pdiesterase_TIM-brl"/>
</dbReference>
<evidence type="ECO:0000256" key="1">
    <source>
        <dbReference type="RuleBase" id="RU361133"/>
    </source>
</evidence>
<dbReference type="FunFam" id="2.60.40.150:FF:000067">
    <property type="entry name" value="1-phosphatidylinositol 4,5-bisphosphate phosphodiesterase gamma"/>
    <property type="match status" value="1"/>
</dbReference>
<dbReference type="PANTHER" id="PTHR10336">
    <property type="entry name" value="PHOSPHOINOSITIDE-SPECIFIC PHOSPHOLIPASE C FAMILY PROTEIN"/>
    <property type="match status" value="1"/>
</dbReference>
<evidence type="ECO:0000259" key="2">
    <source>
        <dbReference type="PROSITE" id="PS50004"/>
    </source>
</evidence>
<dbReference type="Gene3D" id="3.20.20.190">
    <property type="entry name" value="Phosphatidylinositol (PI) phosphodiesterase"/>
    <property type="match status" value="1"/>
</dbReference>
<dbReference type="SUPFAM" id="SSF49562">
    <property type="entry name" value="C2 domain (Calcium/lipid-binding domain, CaLB)"/>
    <property type="match status" value="1"/>
</dbReference>
<evidence type="ECO:0000313" key="4">
    <source>
        <dbReference type="Ensembl" id="ENSAZOP00000024044.1"/>
    </source>
</evidence>
<dbReference type="SMART" id="SM00239">
    <property type="entry name" value="C2"/>
    <property type="match status" value="1"/>
</dbReference>
<dbReference type="InterPro" id="IPR035892">
    <property type="entry name" value="C2_domain_sf"/>
</dbReference>
<dbReference type="InterPro" id="IPR000008">
    <property type="entry name" value="C2_dom"/>
</dbReference>
<dbReference type="CDD" id="cd00275">
    <property type="entry name" value="C2_PLC_like"/>
    <property type="match status" value="1"/>
</dbReference>
<keyword evidence="5" id="KW-1185">Reference proteome</keyword>
<dbReference type="AlphaFoldDB" id="A0A8B9VNH9"/>
<evidence type="ECO:0000259" key="3">
    <source>
        <dbReference type="PROSITE" id="PS50008"/>
    </source>
</evidence>